<evidence type="ECO:0000313" key="3">
    <source>
        <dbReference type="EMBL" id="CZR57613.1"/>
    </source>
</evidence>
<evidence type="ECO:0000313" key="4">
    <source>
        <dbReference type="Proteomes" id="UP000184330"/>
    </source>
</evidence>
<dbReference type="SUPFAM" id="SSF51556">
    <property type="entry name" value="Metallo-dependent hydrolases"/>
    <property type="match status" value="1"/>
</dbReference>
<evidence type="ECO:0000256" key="1">
    <source>
        <dbReference type="ARBA" id="ARBA00022997"/>
    </source>
</evidence>
<organism evidence="3 4">
    <name type="scientific">Phialocephala subalpina</name>
    <dbReference type="NCBI Taxonomy" id="576137"/>
    <lineage>
        <taxon>Eukaryota</taxon>
        <taxon>Fungi</taxon>
        <taxon>Dikarya</taxon>
        <taxon>Ascomycota</taxon>
        <taxon>Pezizomycotina</taxon>
        <taxon>Leotiomycetes</taxon>
        <taxon>Helotiales</taxon>
        <taxon>Mollisiaceae</taxon>
        <taxon>Phialocephala</taxon>
        <taxon>Phialocephala fortinii species complex</taxon>
    </lineage>
</organism>
<gene>
    <name evidence="3" type="ORF">PAC_07502</name>
</gene>
<dbReference type="InterPro" id="IPR032466">
    <property type="entry name" value="Metal_Hydrolase"/>
</dbReference>
<keyword evidence="2" id="KW-0378">Hydrolase</keyword>
<dbReference type="GO" id="GO:0046872">
    <property type="term" value="F:metal ion binding"/>
    <property type="evidence" value="ECO:0007669"/>
    <property type="project" value="UniProtKB-UniRule"/>
</dbReference>
<evidence type="ECO:0000256" key="2">
    <source>
        <dbReference type="RuleBase" id="RU341113"/>
    </source>
</evidence>
<dbReference type="Gene3D" id="3.20.20.140">
    <property type="entry name" value="Metal-dependent hydrolases"/>
    <property type="match status" value="1"/>
</dbReference>
<comment type="catalytic activity">
    <reaction evidence="2">
        <text>an L-aminoacyl-L-amino acid + H2O = 2 an L-alpha-amino acid</text>
        <dbReference type="Rhea" id="RHEA:48940"/>
        <dbReference type="ChEBI" id="CHEBI:15377"/>
        <dbReference type="ChEBI" id="CHEBI:59869"/>
        <dbReference type="ChEBI" id="CHEBI:77460"/>
        <dbReference type="EC" id="3.4.13.19"/>
    </reaction>
</comment>
<dbReference type="EMBL" id="FJOG01000010">
    <property type="protein sequence ID" value="CZR57613.1"/>
    <property type="molecule type" value="Genomic_DNA"/>
</dbReference>
<dbReference type="PROSITE" id="PS51365">
    <property type="entry name" value="RENAL_DIPEPTIDASE_2"/>
    <property type="match status" value="1"/>
</dbReference>
<dbReference type="AlphaFoldDB" id="A0A1L7WXX1"/>
<dbReference type="OrthoDB" id="445695at2759"/>
<dbReference type="GO" id="GO:0070573">
    <property type="term" value="F:metallodipeptidase activity"/>
    <property type="evidence" value="ECO:0007669"/>
    <property type="project" value="InterPro"/>
</dbReference>
<sequence>MFRPPIACSADSLELAATLGTTRNIIDTFEHVSQYLIHTPDLNRMVSESEAREIYRSAIHFDGLNIANFSRTIFEAWHTGGITAKKDGKTAVLLSWQNTAGIEDQLDYLRVFRDLGVRKMQLTYNTQNYSGAGYTEFKDSGLTGFGREVVTEMAKLGIVCDLSHVGPQTSKDVIEFAPVGKPPCFSHILPGGMLDHPRNKTDDLIKAIGGKGGFVGLSQFGPHMAKGNDSTIDDYVAGLDYVIGLIGEDFVGIGSDSSEGHGRPSEFMAWCNSDKGYSRKLTPWGSQKVVKPLGPLAEREKLAEAMARAGWSEAKMRKVLGENWLAYLEKILGS</sequence>
<dbReference type="STRING" id="576137.A0A1L7WXX1"/>
<proteinExistence type="inferred from homology"/>
<dbReference type="GO" id="GO:0006508">
    <property type="term" value="P:proteolysis"/>
    <property type="evidence" value="ECO:0007669"/>
    <property type="project" value="UniProtKB-KW"/>
</dbReference>
<dbReference type="Proteomes" id="UP000184330">
    <property type="component" value="Unassembled WGS sequence"/>
</dbReference>
<keyword evidence="4" id="KW-1185">Reference proteome</keyword>
<dbReference type="PANTHER" id="PTHR10443">
    <property type="entry name" value="MICROSOMAL DIPEPTIDASE"/>
    <property type="match status" value="1"/>
</dbReference>
<comment type="cofactor">
    <cofactor evidence="2">
        <name>Zn(2+)</name>
        <dbReference type="ChEBI" id="CHEBI:29105"/>
    </cofactor>
</comment>
<keyword evidence="1 2" id="KW-0224">Dipeptidase</keyword>
<reference evidence="3 4" key="1">
    <citation type="submission" date="2016-03" db="EMBL/GenBank/DDBJ databases">
        <authorList>
            <person name="Ploux O."/>
        </authorList>
    </citation>
    <scope>NUCLEOTIDE SEQUENCE [LARGE SCALE GENOMIC DNA]</scope>
    <source>
        <strain evidence="3 4">UAMH 11012</strain>
    </source>
</reference>
<keyword evidence="2" id="KW-0645">Protease</keyword>
<comment type="similarity">
    <text evidence="2">Belongs to the metallo-dependent hydrolases superfamily. Peptidase M19 family.</text>
</comment>
<protein>
    <recommendedName>
        <fullName evidence="2">Dipeptidase</fullName>
        <ecNumber evidence="2">3.4.13.19</ecNumber>
    </recommendedName>
</protein>
<dbReference type="EC" id="3.4.13.19" evidence="2"/>
<dbReference type="InterPro" id="IPR008257">
    <property type="entry name" value="Pept_M19"/>
</dbReference>
<accession>A0A1L7WXX1</accession>
<dbReference type="PANTHER" id="PTHR10443:SF12">
    <property type="entry name" value="DIPEPTIDASE"/>
    <property type="match status" value="1"/>
</dbReference>
<keyword evidence="2" id="KW-0479">Metal-binding</keyword>
<dbReference type="Pfam" id="PF01244">
    <property type="entry name" value="Peptidase_M19"/>
    <property type="match status" value="1"/>
</dbReference>
<name>A0A1L7WXX1_9HELO</name>
<keyword evidence="2" id="KW-0482">Metalloprotease</keyword>
<keyword evidence="2" id="KW-0862">Zinc</keyword>